<feature type="domain" description="Gfo/Idh/MocA-like oxidoreductase N-terminal" evidence="3">
    <location>
        <begin position="6"/>
        <end position="125"/>
    </location>
</feature>
<dbReference type="InterPro" id="IPR004104">
    <property type="entry name" value="Gfo/Idh/MocA-like_OxRdtase_C"/>
</dbReference>
<dbReference type="GO" id="GO:0016491">
    <property type="term" value="F:oxidoreductase activity"/>
    <property type="evidence" value="ECO:0007669"/>
    <property type="project" value="UniProtKB-KW"/>
</dbReference>
<dbReference type="GO" id="GO:0000166">
    <property type="term" value="F:nucleotide binding"/>
    <property type="evidence" value="ECO:0007669"/>
    <property type="project" value="InterPro"/>
</dbReference>
<dbReference type="EMBL" id="BPWL01000002">
    <property type="protein sequence ID" value="GJJ07518.1"/>
    <property type="molecule type" value="Genomic_DNA"/>
</dbReference>
<keyword evidence="6" id="KW-1185">Reference proteome</keyword>
<accession>A0AAV5A204</accession>
<dbReference type="InterPro" id="IPR036291">
    <property type="entry name" value="NAD(P)-bd_dom_sf"/>
</dbReference>
<dbReference type="PANTHER" id="PTHR43708:SF5">
    <property type="entry name" value="CONSERVED EXPRESSED OXIDOREDUCTASE (EUROFUNG)-RELATED"/>
    <property type="match status" value="1"/>
</dbReference>
<evidence type="ECO:0000259" key="3">
    <source>
        <dbReference type="Pfam" id="PF01408"/>
    </source>
</evidence>
<dbReference type="PANTHER" id="PTHR43708">
    <property type="entry name" value="CONSERVED EXPRESSED OXIDOREDUCTASE (EUROFUNG)"/>
    <property type="match status" value="1"/>
</dbReference>
<reference evidence="5" key="1">
    <citation type="submission" date="2021-10" db="EMBL/GenBank/DDBJ databases">
        <title>De novo Genome Assembly of Clathrus columnatus (Basidiomycota, Fungi) Using Illumina and Nanopore Sequence Data.</title>
        <authorList>
            <person name="Ogiso-Tanaka E."/>
            <person name="Itagaki H."/>
            <person name="Hosoya T."/>
            <person name="Hosaka K."/>
        </authorList>
    </citation>
    <scope>NUCLEOTIDE SEQUENCE</scope>
    <source>
        <strain evidence="5">MO-923</strain>
    </source>
</reference>
<evidence type="ECO:0008006" key="7">
    <source>
        <dbReference type="Google" id="ProtNLM"/>
    </source>
</evidence>
<dbReference type="Gene3D" id="3.30.360.10">
    <property type="entry name" value="Dihydrodipicolinate Reductase, domain 2"/>
    <property type="match status" value="1"/>
</dbReference>
<proteinExistence type="inferred from homology"/>
<name>A0AAV5A204_9AGAM</name>
<evidence type="ECO:0000256" key="1">
    <source>
        <dbReference type="ARBA" id="ARBA00010928"/>
    </source>
</evidence>
<evidence type="ECO:0000313" key="6">
    <source>
        <dbReference type="Proteomes" id="UP001050691"/>
    </source>
</evidence>
<evidence type="ECO:0000259" key="4">
    <source>
        <dbReference type="Pfam" id="PF02894"/>
    </source>
</evidence>
<evidence type="ECO:0000313" key="5">
    <source>
        <dbReference type="EMBL" id="GJJ07518.1"/>
    </source>
</evidence>
<dbReference type="InterPro" id="IPR000683">
    <property type="entry name" value="Gfo/Idh/MocA-like_OxRdtase_N"/>
</dbReference>
<dbReference type="SUPFAM" id="SSF51735">
    <property type="entry name" value="NAD(P)-binding Rossmann-fold domains"/>
    <property type="match status" value="1"/>
</dbReference>
<organism evidence="5 6">
    <name type="scientific">Clathrus columnatus</name>
    <dbReference type="NCBI Taxonomy" id="1419009"/>
    <lineage>
        <taxon>Eukaryota</taxon>
        <taxon>Fungi</taxon>
        <taxon>Dikarya</taxon>
        <taxon>Basidiomycota</taxon>
        <taxon>Agaricomycotina</taxon>
        <taxon>Agaricomycetes</taxon>
        <taxon>Phallomycetidae</taxon>
        <taxon>Phallales</taxon>
        <taxon>Clathraceae</taxon>
        <taxon>Clathrus</taxon>
    </lineage>
</organism>
<comment type="similarity">
    <text evidence="1">Belongs to the Gfo/Idh/MocA family.</text>
</comment>
<dbReference type="Proteomes" id="UP001050691">
    <property type="component" value="Unassembled WGS sequence"/>
</dbReference>
<dbReference type="Pfam" id="PF02894">
    <property type="entry name" value="GFO_IDH_MocA_C"/>
    <property type="match status" value="1"/>
</dbReference>
<gene>
    <name evidence="5" type="ORF">Clacol_001720</name>
</gene>
<evidence type="ECO:0000256" key="2">
    <source>
        <dbReference type="ARBA" id="ARBA00023002"/>
    </source>
</evidence>
<comment type="caution">
    <text evidence="5">The sequence shown here is derived from an EMBL/GenBank/DDBJ whole genome shotgun (WGS) entry which is preliminary data.</text>
</comment>
<dbReference type="AlphaFoldDB" id="A0AAV5A204"/>
<protein>
    <recommendedName>
        <fullName evidence="7">Oxidoreductase</fullName>
    </recommendedName>
</protein>
<sequence>MSSNPIKTAVIGVGLAGMVFHLPLLVALPDLFDVCVVVERNSQQEGGKARKFGINPKVVETVEQAILDPEIELVIIGTPNATHYPFAKAALAAGKHVLVDKPIVPTYEEALTLLDLARSKNLILYAFQNRRWDSDFLVVKKLIQDRTLGDLTEFESHFDRYRTSLRVHWHGSNTPGSGLLYDLGTHLIDQALVLFGKPQKITAFTQNILELGDVEDNFTILLHYLPDETKIYPITAILRSHFLSVRTPQFRYSVKGSKGTFTKEGVDIQEDQLKAYDIPPFDPNFGIEPADIHGVLEILQEDGSITKSRIPSERGSYVSLYRNVAAAIREGAPLDVKWEEASTVIQLIELAKQSVLEEKTMDVPV</sequence>
<keyword evidence="2" id="KW-0560">Oxidoreductase</keyword>
<dbReference type="InterPro" id="IPR051317">
    <property type="entry name" value="Gfo/Idh/MocA_oxidoreduct"/>
</dbReference>
<feature type="domain" description="Gfo/Idh/MocA-like oxidoreductase C-terminal" evidence="4">
    <location>
        <begin position="140"/>
        <end position="362"/>
    </location>
</feature>
<dbReference type="Pfam" id="PF01408">
    <property type="entry name" value="GFO_IDH_MocA"/>
    <property type="match status" value="1"/>
</dbReference>
<dbReference type="Gene3D" id="3.40.50.720">
    <property type="entry name" value="NAD(P)-binding Rossmann-like Domain"/>
    <property type="match status" value="1"/>
</dbReference>